<protein>
    <recommendedName>
        <fullName evidence="3">Phospholipid/glycerol acyltransferase domain-containing protein</fullName>
    </recommendedName>
</protein>
<feature type="transmembrane region" description="Helical" evidence="1">
    <location>
        <begin position="20"/>
        <end position="41"/>
    </location>
</feature>
<keyword evidence="1" id="KW-1133">Transmembrane helix</keyword>
<proteinExistence type="predicted"/>
<sequence>MVDIEPMLQYKYSNFGIKNVYSIVVLLYVAFIYPIFAILNYDIKENKQLTQCIVKKCISATKCSMYKVSKKGIIIDKNIMYMTNHTSIGDFFIDPYVLHFSTKFIALQKMRYLLPMLGIICSLTESSIFISSDNQKNKIIENFKIIEELRQNDNIRNITLYPEGLRRPHRPNVSDTLKKGFIYHSFQHNLPIQIVHTTNKDHVMDDENLILYKNTKLFTYYGSKIDPKKLKEKFEKKHKREYTKDDYYTHVYKQWSKIWSKMDKYRIDTLLQQGLSRDECLEKMEHYSTKFPAVEDKMINGDTKLSTPFLLLRSTLWSIVYFIIFKLIEKCYSVISCIYKQTSSENVIISNSVNNSMGCNLSCCLKFIKLPFFI</sequence>
<keyword evidence="1" id="KW-0812">Transmembrane</keyword>
<evidence type="ECO:0008006" key="3">
    <source>
        <dbReference type="Google" id="ProtNLM"/>
    </source>
</evidence>
<dbReference type="EMBL" id="MN738969">
    <property type="protein sequence ID" value="QHT33620.1"/>
    <property type="molecule type" value="Genomic_DNA"/>
</dbReference>
<evidence type="ECO:0000313" key="2">
    <source>
        <dbReference type="EMBL" id="QHT33620.1"/>
    </source>
</evidence>
<reference evidence="2" key="1">
    <citation type="journal article" date="2020" name="Nature">
        <title>Giant virus diversity and host interactions through global metagenomics.</title>
        <authorList>
            <person name="Schulz F."/>
            <person name="Roux S."/>
            <person name="Paez-Espino D."/>
            <person name="Jungbluth S."/>
            <person name="Walsh D.A."/>
            <person name="Denef V.J."/>
            <person name="McMahon K.D."/>
            <person name="Konstantinidis K.T."/>
            <person name="Eloe-Fadrosh E.A."/>
            <person name="Kyrpides N.C."/>
            <person name="Woyke T."/>
        </authorList>
    </citation>
    <scope>NUCLEOTIDE SEQUENCE</scope>
    <source>
        <strain evidence="2">GVMAG-M-3300009161-36</strain>
    </source>
</reference>
<accession>A0A6C0EZI1</accession>
<keyword evidence="1" id="KW-0472">Membrane</keyword>
<evidence type="ECO:0000256" key="1">
    <source>
        <dbReference type="SAM" id="Phobius"/>
    </source>
</evidence>
<dbReference type="AlphaFoldDB" id="A0A6C0EZI1"/>
<dbReference type="SUPFAM" id="SSF69593">
    <property type="entry name" value="Glycerol-3-phosphate (1)-acyltransferase"/>
    <property type="match status" value="1"/>
</dbReference>
<name>A0A6C0EZI1_9ZZZZ</name>
<organism evidence="2">
    <name type="scientific">viral metagenome</name>
    <dbReference type="NCBI Taxonomy" id="1070528"/>
    <lineage>
        <taxon>unclassified sequences</taxon>
        <taxon>metagenomes</taxon>
        <taxon>organismal metagenomes</taxon>
    </lineage>
</organism>